<dbReference type="RefSeq" id="WP_246118569.1">
    <property type="nucleotide sequence ID" value="NZ_VLLC01000013.1"/>
</dbReference>
<name>A0A562RTF7_9BACT</name>
<protein>
    <submittedName>
        <fullName evidence="1">Uncharacterized protein</fullName>
    </submittedName>
</protein>
<reference evidence="1 2" key="1">
    <citation type="submission" date="2019-07" db="EMBL/GenBank/DDBJ databases">
        <title>Genome sequencing of 100 strains of the haloalkaliphilic chemolithoautotrophic sulfur-oxidizing bacterium Thioalkalivibrio.</title>
        <authorList>
            <person name="Muyzer G."/>
        </authorList>
    </citation>
    <scope>NUCLEOTIDE SEQUENCE [LARGE SCALE GENOMIC DNA]</scope>
    <source>
        <strain evidence="1 2">ASO4-4</strain>
    </source>
</reference>
<accession>A0A562RTF7</accession>
<evidence type="ECO:0000313" key="2">
    <source>
        <dbReference type="Proteomes" id="UP000318307"/>
    </source>
</evidence>
<dbReference type="EMBL" id="VLLC01000013">
    <property type="protein sequence ID" value="TWI71600.1"/>
    <property type="molecule type" value="Genomic_DNA"/>
</dbReference>
<evidence type="ECO:0000313" key="1">
    <source>
        <dbReference type="EMBL" id="TWI71600.1"/>
    </source>
</evidence>
<comment type="caution">
    <text evidence="1">The sequence shown here is derived from an EMBL/GenBank/DDBJ whole genome shotgun (WGS) entry which is preliminary data.</text>
</comment>
<keyword evidence="2" id="KW-1185">Reference proteome</keyword>
<dbReference type="AlphaFoldDB" id="A0A562RTF7"/>
<organism evidence="1 2">
    <name type="scientific">Desulfobotulus alkaliphilus</name>
    <dbReference type="NCBI Taxonomy" id="622671"/>
    <lineage>
        <taxon>Bacteria</taxon>
        <taxon>Pseudomonadati</taxon>
        <taxon>Thermodesulfobacteriota</taxon>
        <taxon>Desulfobacteria</taxon>
        <taxon>Desulfobacterales</taxon>
        <taxon>Desulfobacteraceae</taxon>
        <taxon>Desulfobotulus</taxon>
    </lineage>
</organism>
<dbReference type="Proteomes" id="UP000318307">
    <property type="component" value="Unassembled WGS sequence"/>
</dbReference>
<proteinExistence type="predicted"/>
<gene>
    <name evidence="1" type="ORF">LZ24_01867</name>
</gene>
<sequence>MSFWTYRDHLSMANRLRRSYYELLRDHLDYQMVRYALVDSYNNFKARKVPYPFVERRELKPKARIPSLEYEAQNAFLVIFVEDTIPAVHKKYIRFFDDNKTTKSNLLRTRTLSLANEFDRSQKYLESAQFNDVLRELLPVDYALLIQRDPMSRGRDRYNLSHFHVRIDWPISDAAEDMARRLRYISKDLYEKGDKYAEDVQKKFFEYYAQPVMAGGRRTAAIVAAQYLRRLSCISTVYAGSSESRSLIRLSERGVSKVTLVRFSDEETRTLADENHMSVSTFRKHYAVAREGKNAVFVLQVLYSRTQHAKPPEDGKLREINPDPYWVTVGSQRILPMVDAWMYPPMPVNLIYA</sequence>